<feature type="compositionally biased region" description="Basic and acidic residues" evidence="1">
    <location>
        <begin position="17"/>
        <end position="39"/>
    </location>
</feature>
<evidence type="ECO:0000313" key="3">
    <source>
        <dbReference type="Proteomes" id="UP000054516"/>
    </source>
</evidence>
<organism evidence="2">
    <name type="scientific">Rosellinia necatrix</name>
    <name type="common">White root-rot fungus</name>
    <dbReference type="NCBI Taxonomy" id="77044"/>
    <lineage>
        <taxon>Eukaryota</taxon>
        <taxon>Fungi</taxon>
        <taxon>Dikarya</taxon>
        <taxon>Ascomycota</taxon>
        <taxon>Pezizomycotina</taxon>
        <taxon>Sordariomycetes</taxon>
        <taxon>Xylariomycetidae</taxon>
        <taxon>Xylariales</taxon>
        <taxon>Xylariaceae</taxon>
        <taxon>Rosellinia</taxon>
    </lineage>
</organism>
<sequence>MWARLFPSEGALPSPLHTDDPRHKSVREHLPDQHEDDAHSPPPKKRARYSILPIFDKYKRYDRGDGSSIERFPLQRRDQASPSPAPESPLVEKLKRNYAALRVTLHSNGIKDIVEIEEALATEVEEKITTNISQLNKIASKARELCASSLDCEVDTQISNKDGQQRTRTMQVGRALSRYQELEAERSSQLAQLWGSWEKAQSDIDELSNKLHELFERDSFQGTSGMSSNREWADREDLDIDRRIKQVVEDMTACEDEFQEKLKDEETNILEAMLKCSLG</sequence>
<evidence type="ECO:0000256" key="1">
    <source>
        <dbReference type="SAM" id="MobiDB-lite"/>
    </source>
</evidence>
<dbReference type="AlphaFoldDB" id="A0A1W2TMD9"/>
<dbReference type="Proteomes" id="UP000054516">
    <property type="component" value="Unassembled WGS sequence"/>
</dbReference>
<accession>A0A1W2TMD9</accession>
<dbReference type="EMBL" id="DF977483">
    <property type="protein sequence ID" value="GAP89506.1"/>
    <property type="molecule type" value="Genomic_DNA"/>
</dbReference>
<feature type="region of interest" description="Disordered" evidence="1">
    <location>
        <begin position="1"/>
        <end position="49"/>
    </location>
</feature>
<protein>
    <submittedName>
        <fullName evidence="2">Uncharacterized protein</fullName>
    </submittedName>
</protein>
<keyword evidence="3" id="KW-1185">Reference proteome</keyword>
<reference evidence="2" key="1">
    <citation type="submission" date="2016-03" db="EMBL/GenBank/DDBJ databases">
        <title>Draft genome sequence of Rosellinia necatrix.</title>
        <authorList>
            <person name="Kanematsu S."/>
        </authorList>
    </citation>
    <scope>NUCLEOTIDE SEQUENCE [LARGE SCALE GENOMIC DNA]</scope>
    <source>
        <strain evidence="2">W97</strain>
    </source>
</reference>
<feature type="region of interest" description="Disordered" evidence="1">
    <location>
        <begin position="66"/>
        <end position="91"/>
    </location>
</feature>
<name>A0A1W2TMD9_ROSNE</name>
<dbReference type="OrthoDB" id="4687746at2759"/>
<proteinExistence type="predicted"/>
<evidence type="ECO:0000313" key="2">
    <source>
        <dbReference type="EMBL" id="GAP89506.1"/>
    </source>
</evidence>
<gene>
    <name evidence="2" type="ORF">SAMD00023353_3800220</name>
</gene>